<evidence type="ECO:0000313" key="2">
    <source>
        <dbReference type="Proteomes" id="UP000288805"/>
    </source>
</evidence>
<dbReference type="EMBL" id="QGNW01002222">
    <property type="protein sequence ID" value="RVW22681.1"/>
    <property type="molecule type" value="Genomic_DNA"/>
</dbReference>
<organism evidence="1 2">
    <name type="scientific">Vitis vinifera</name>
    <name type="common">Grape</name>
    <dbReference type="NCBI Taxonomy" id="29760"/>
    <lineage>
        <taxon>Eukaryota</taxon>
        <taxon>Viridiplantae</taxon>
        <taxon>Streptophyta</taxon>
        <taxon>Embryophyta</taxon>
        <taxon>Tracheophyta</taxon>
        <taxon>Spermatophyta</taxon>
        <taxon>Magnoliopsida</taxon>
        <taxon>eudicotyledons</taxon>
        <taxon>Gunneridae</taxon>
        <taxon>Pentapetalae</taxon>
        <taxon>rosids</taxon>
        <taxon>Vitales</taxon>
        <taxon>Vitaceae</taxon>
        <taxon>Viteae</taxon>
        <taxon>Vitis</taxon>
    </lineage>
</organism>
<proteinExistence type="predicted"/>
<name>A0A438CHI1_VITVI</name>
<reference evidence="1 2" key="1">
    <citation type="journal article" date="2018" name="PLoS Genet.">
        <title>Population sequencing reveals clonal diversity and ancestral inbreeding in the grapevine cultivar Chardonnay.</title>
        <authorList>
            <person name="Roach M.J."/>
            <person name="Johnson D.L."/>
            <person name="Bohlmann J."/>
            <person name="van Vuuren H.J."/>
            <person name="Jones S.J."/>
            <person name="Pretorius I.S."/>
            <person name="Schmidt S.A."/>
            <person name="Borneman A.R."/>
        </authorList>
    </citation>
    <scope>NUCLEOTIDE SEQUENCE [LARGE SCALE GENOMIC DNA]</scope>
    <source>
        <strain evidence="2">cv. Chardonnay</strain>
        <tissue evidence="1">Leaf</tissue>
    </source>
</reference>
<gene>
    <name evidence="1" type="primary">AtMg00810_125</name>
    <name evidence="1" type="ORF">CK203_099589</name>
</gene>
<evidence type="ECO:0000313" key="1">
    <source>
        <dbReference type="EMBL" id="RVW22681.1"/>
    </source>
</evidence>
<dbReference type="PANTHER" id="PTHR11439:SF463">
    <property type="entry name" value="REVERSE TRANSCRIPTASE TY1_COPIA-TYPE DOMAIN-CONTAINING PROTEIN"/>
    <property type="match status" value="1"/>
</dbReference>
<dbReference type="CDD" id="cd09272">
    <property type="entry name" value="RNase_HI_RT_Ty1"/>
    <property type="match status" value="1"/>
</dbReference>
<dbReference type="PANTHER" id="PTHR11439">
    <property type="entry name" value="GAG-POL-RELATED RETROTRANSPOSON"/>
    <property type="match status" value="1"/>
</dbReference>
<protein>
    <submittedName>
        <fullName evidence="1">Putative mitochondrial protein</fullName>
    </submittedName>
</protein>
<dbReference type="AlphaFoldDB" id="A0A438CHI1"/>
<sequence length="287" mass="32628">MKNDQDLFRELGRTTVSKVRIGNGEYIPMKGKGTIAIESQTGIALSRMLKTKRRLGHFHHDAVLYMKKNQIAEGLPDLEKDLPICATCQYGKQTKLPFPKKTSWRATQKLQLVHIDVGGPQKTPSLKGRNNVVLVNKFKAEMKQVLEMTDLREMTYFLGIEVHQQQHDIFIYGAEKADEGLFRSMIRCLMSLTAKRLDIMYAISLLSSQVKIFILHGYSDSDWVGCVDDMRSTSGYCFSFGYGIFSWSSKKQEIVAQSTIEAEYVAATVAVNQVLWLRKLLTDLDMK</sequence>
<comment type="caution">
    <text evidence="1">The sequence shown here is derived from an EMBL/GenBank/DDBJ whole genome shotgun (WGS) entry which is preliminary data.</text>
</comment>
<dbReference type="Proteomes" id="UP000288805">
    <property type="component" value="Unassembled WGS sequence"/>
</dbReference>
<accession>A0A438CHI1</accession>